<evidence type="ECO:0000256" key="7">
    <source>
        <dbReference type="SAM" id="MobiDB-lite"/>
    </source>
</evidence>
<name>A0A316ZGG9_9BASI</name>
<feature type="transmembrane region" description="Helical" evidence="8">
    <location>
        <begin position="287"/>
        <end position="313"/>
    </location>
</feature>
<evidence type="ECO:0000256" key="1">
    <source>
        <dbReference type="ARBA" id="ARBA00004141"/>
    </source>
</evidence>
<dbReference type="GO" id="GO:0000329">
    <property type="term" value="C:fungal-type vacuole membrane"/>
    <property type="evidence" value="ECO:0007669"/>
    <property type="project" value="TreeGrafter"/>
</dbReference>
<feature type="transmembrane region" description="Helical" evidence="8">
    <location>
        <begin position="74"/>
        <end position="98"/>
    </location>
</feature>
<feature type="region of interest" description="Disordered" evidence="7">
    <location>
        <begin position="1"/>
        <end position="41"/>
    </location>
</feature>
<feature type="region of interest" description="Disordered" evidence="7">
    <location>
        <begin position="410"/>
        <end position="434"/>
    </location>
</feature>
<feature type="transmembrane region" description="Helical" evidence="8">
    <location>
        <begin position="46"/>
        <end position="68"/>
    </location>
</feature>
<keyword evidence="10" id="KW-1185">Reference proteome</keyword>
<evidence type="ECO:0000256" key="5">
    <source>
        <dbReference type="ARBA" id="ARBA00022989"/>
    </source>
</evidence>
<keyword evidence="5 8" id="KW-1133">Transmembrane helix</keyword>
<feature type="transmembrane region" description="Helical" evidence="8">
    <location>
        <begin position="439"/>
        <end position="460"/>
    </location>
</feature>
<protein>
    <submittedName>
        <fullName evidence="9">OPT superfamily oligopeptide transporter</fullName>
    </submittedName>
</protein>
<comment type="similarity">
    <text evidence="2">Belongs to the oligopeptide OPT transporter family.</text>
</comment>
<feature type="transmembrane region" description="Helical" evidence="8">
    <location>
        <begin position="466"/>
        <end position="484"/>
    </location>
</feature>
<dbReference type="GeneID" id="37269452"/>
<organism evidence="9 10">
    <name type="scientific">Tilletiopsis washingtonensis</name>
    <dbReference type="NCBI Taxonomy" id="58919"/>
    <lineage>
        <taxon>Eukaryota</taxon>
        <taxon>Fungi</taxon>
        <taxon>Dikarya</taxon>
        <taxon>Basidiomycota</taxon>
        <taxon>Ustilaginomycotina</taxon>
        <taxon>Exobasidiomycetes</taxon>
        <taxon>Entylomatales</taxon>
        <taxon>Entylomatales incertae sedis</taxon>
        <taxon>Tilletiopsis</taxon>
    </lineage>
</organism>
<dbReference type="AlphaFoldDB" id="A0A316ZGG9"/>
<feature type="transmembrane region" description="Helical" evidence="8">
    <location>
        <begin position="649"/>
        <end position="668"/>
    </location>
</feature>
<dbReference type="Pfam" id="PF03169">
    <property type="entry name" value="OPT"/>
    <property type="match status" value="1"/>
</dbReference>
<keyword evidence="3" id="KW-0813">Transport</keyword>
<comment type="subcellular location">
    <subcellularLocation>
        <location evidence="1">Membrane</location>
        <topology evidence="1">Multi-pass membrane protein</topology>
    </subcellularLocation>
</comment>
<reference evidence="9 10" key="1">
    <citation type="journal article" date="2018" name="Mol. Biol. Evol.">
        <title>Broad Genomic Sampling Reveals a Smut Pathogenic Ancestry of the Fungal Clade Ustilaginomycotina.</title>
        <authorList>
            <person name="Kijpornyongpan T."/>
            <person name="Mondo S.J."/>
            <person name="Barry K."/>
            <person name="Sandor L."/>
            <person name="Lee J."/>
            <person name="Lipzen A."/>
            <person name="Pangilinan J."/>
            <person name="LaButti K."/>
            <person name="Hainaut M."/>
            <person name="Henrissat B."/>
            <person name="Grigoriev I.V."/>
            <person name="Spatafora J.W."/>
            <person name="Aime M.C."/>
        </authorList>
    </citation>
    <scope>NUCLEOTIDE SEQUENCE [LARGE SCALE GENOMIC DNA]</scope>
    <source>
        <strain evidence="9 10">MCA 4186</strain>
    </source>
</reference>
<feature type="compositionally biased region" description="Low complexity" evidence="7">
    <location>
        <begin position="413"/>
        <end position="423"/>
    </location>
</feature>
<feature type="compositionally biased region" description="Low complexity" evidence="7">
    <location>
        <begin position="27"/>
        <end position="41"/>
    </location>
</feature>
<feature type="region of interest" description="Disordered" evidence="7">
    <location>
        <begin position="218"/>
        <end position="279"/>
    </location>
</feature>
<feature type="transmembrane region" description="Helical" evidence="8">
    <location>
        <begin position="713"/>
        <end position="736"/>
    </location>
</feature>
<feature type="compositionally biased region" description="Basic and acidic residues" evidence="7">
    <location>
        <begin position="234"/>
        <end position="249"/>
    </location>
</feature>
<feature type="transmembrane region" description="Helical" evidence="8">
    <location>
        <begin position="386"/>
        <end position="409"/>
    </location>
</feature>
<evidence type="ECO:0000313" key="9">
    <source>
        <dbReference type="EMBL" id="PWN99383.1"/>
    </source>
</evidence>
<dbReference type="OrthoDB" id="627262at2759"/>
<evidence type="ECO:0000256" key="2">
    <source>
        <dbReference type="ARBA" id="ARBA00008807"/>
    </source>
</evidence>
<evidence type="ECO:0000313" key="10">
    <source>
        <dbReference type="Proteomes" id="UP000245946"/>
    </source>
</evidence>
<feature type="transmembrane region" description="Helical" evidence="8">
    <location>
        <begin position="119"/>
        <end position="144"/>
    </location>
</feature>
<keyword evidence="6 8" id="KW-0472">Membrane</keyword>
<dbReference type="GO" id="GO:0035673">
    <property type="term" value="F:oligopeptide transmembrane transporter activity"/>
    <property type="evidence" value="ECO:0007669"/>
    <property type="project" value="InterPro"/>
</dbReference>
<dbReference type="InterPro" id="IPR045035">
    <property type="entry name" value="YSL-like"/>
</dbReference>
<evidence type="ECO:0000256" key="4">
    <source>
        <dbReference type="ARBA" id="ARBA00022692"/>
    </source>
</evidence>
<evidence type="ECO:0000256" key="3">
    <source>
        <dbReference type="ARBA" id="ARBA00022448"/>
    </source>
</evidence>
<dbReference type="RefSeq" id="XP_025599662.1">
    <property type="nucleotide sequence ID" value="XM_025741908.1"/>
</dbReference>
<sequence length="758" mass="79672">MPTSAWDERRRSAAAERRAARAEQRQHAGSSRSGAGSSRSALPPDLTARALLGGVAVGTLLAFTNLYFGLQSSWITMASLQAALVGYGLVRIVPPLPAPLARYFVRRGQTAQLSPQENAVLQATAVSLGSMPLAAGLIGIIPALSLLEPARDGAVPLRLDTPHLLMWSASMAFFGVCFAAPLRVPFILREALRFPSGTATAQLIAVLHRVPLRRAAPVAAAEDERGSATPARGSGEHERMLDWDERPSEQETQALEQARADEQRQADDDEAEGERQQKELQDGWKPLGWSFAASAAVTLAAYWLPVIFAIPVFDVLVPAHNLARTWGWWLTPSLSYVGQGVIMGLPTTASMFAGALVGWAILSPLATHRGWTDGLPMDADVGGRAWILWVCLAIMTSESLVGLLVLALPTPKGSRSQSRGAGSAEEEDEPPERQTPTTWVLIGLALSTALAVAFLVLLFGAQGVRVWTVVAGIAIASVLSVLACRSLGATDLNPVNALGKLSQLVFALLSPGNILANLVGGALSEAGAMQAGELMQDYKTGHLLHASPRAQFIGQLVGSSAGVVISTLAYKLYERTYVIPGPDMPAPAARLWLNFARLVNAGALPRNVSGFMIVAAALFAVMGALKALAARRAAARLSSRNTVQRVARWERLAPLLPNGIAFAVGLGLNTPNYSIARLAGGLLAQHYISRNAKHSGARQSSGGPGGVSPLPPVGLLVLSAGFVLGEGFASIVALLLREAGVQPLSCWGCRGGCAGGCS</sequence>
<feature type="transmembrane region" description="Helical" evidence="8">
    <location>
        <begin position="608"/>
        <end position="628"/>
    </location>
</feature>
<dbReference type="Proteomes" id="UP000245946">
    <property type="component" value="Unassembled WGS sequence"/>
</dbReference>
<dbReference type="NCBIfam" id="TIGR00728">
    <property type="entry name" value="OPT_sfam"/>
    <property type="match status" value="1"/>
</dbReference>
<dbReference type="PANTHER" id="PTHR31645:SF0">
    <property type="entry name" value="OLIGOPEPTIDE TRANSPORTER YGL114W-RELATED"/>
    <property type="match status" value="1"/>
</dbReference>
<evidence type="ECO:0000256" key="8">
    <source>
        <dbReference type="SAM" id="Phobius"/>
    </source>
</evidence>
<evidence type="ECO:0000256" key="6">
    <source>
        <dbReference type="ARBA" id="ARBA00023136"/>
    </source>
</evidence>
<gene>
    <name evidence="9" type="ORF">FA09DRAFT_328778</name>
</gene>
<dbReference type="PANTHER" id="PTHR31645">
    <property type="entry name" value="OLIGOPEPTIDE TRANSPORTER YGL114W-RELATED"/>
    <property type="match status" value="1"/>
</dbReference>
<dbReference type="STRING" id="58919.A0A316ZGG9"/>
<feature type="transmembrane region" description="Helical" evidence="8">
    <location>
        <begin position="164"/>
        <end position="184"/>
    </location>
</feature>
<proteinExistence type="inferred from homology"/>
<dbReference type="InterPro" id="IPR004813">
    <property type="entry name" value="OPT"/>
</dbReference>
<dbReference type="EMBL" id="KZ819288">
    <property type="protein sequence ID" value="PWN99383.1"/>
    <property type="molecule type" value="Genomic_DNA"/>
</dbReference>
<accession>A0A316ZGG9</accession>
<keyword evidence="4 8" id="KW-0812">Transmembrane</keyword>
<feature type="transmembrane region" description="Helical" evidence="8">
    <location>
        <begin position="349"/>
        <end position="366"/>
    </location>
</feature>
<feature type="compositionally biased region" description="Basic and acidic residues" evidence="7">
    <location>
        <begin position="1"/>
        <end position="26"/>
    </location>
</feature>